<dbReference type="InterPro" id="IPR013094">
    <property type="entry name" value="AB_hydrolase_3"/>
</dbReference>
<gene>
    <name evidence="6" type="ORF">HPG69_007994</name>
</gene>
<feature type="domain" description="Alpha/beta hydrolase fold-3" evidence="5">
    <location>
        <begin position="143"/>
        <end position="259"/>
    </location>
</feature>
<keyword evidence="2" id="KW-0378">Hydrolase</keyword>
<evidence type="ECO:0000259" key="5">
    <source>
        <dbReference type="Pfam" id="PF07859"/>
    </source>
</evidence>
<reference evidence="6 7" key="1">
    <citation type="journal article" date="2020" name="Mol. Biol. Evol.">
        <title>Interspecific Gene Flow and the Evolution of Specialization in Black and White Rhinoceros.</title>
        <authorList>
            <person name="Moodley Y."/>
            <person name="Westbury M.V."/>
            <person name="Russo I.M."/>
            <person name="Gopalakrishnan S."/>
            <person name="Rakotoarivelo A."/>
            <person name="Olsen R.A."/>
            <person name="Prost S."/>
            <person name="Tunstall T."/>
            <person name="Ryder O.A."/>
            <person name="Dalen L."/>
            <person name="Bruford M.W."/>
        </authorList>
    </citation>
    <scope>NUCLEOTIDE SEQUENCE [LARGE SCALE GENOMIC DNA]</scope>
    <source>
        <strain evidence="6">SBR-YM</strain>
        <tissue evidence="6">Skin</tissue>
    </source>
</reference>
<sequence length="401" mass="45295">MDHPSSPLPIPLPTPQSTAESPAGPSGISVKTLRYGSEGPGLFHFGDSDVFLKISIILYRELIQAIWRVAQCHLQTEQEPNEFSLLVQLKCVTATCFENIGIMRYEEFLSMIFRLDYTQLLSDEYNTVTDTALSDIPLQTSSSTPFSCSVEDSFAAVKIFLQDTVLTKYEVDPTRIRISGDSCGGTLAAAVTQQAIIMFFQVQNDLEIKHKIKIQALLYPTLQVIDSYLPSHRENEHGIILTRNVAVKLVSLYLTKDETFPQAMTRNQYMPLESRHLFKFVNWSNLLPEKYRKDHVHMEQVLGKSSYSLSALMDMRASPLLANDSQLRNLPSTCILTCQYDLMRDDGLTYVSRLQNAGVQVAHDHIEDGIHGALSFMTSPLYLCLGLRIRDWYIGWLGKNL</sequence>
<proteinExistence type="inferred from homology"/>
<dbReference type="Pfam" id="PF07859">
    <property type="entry name" value="Abhydrolase_3"/>
    <property type="match status" value="2"/>
</dbReference>
<dbReference type="InterPro" id="IPR050300">
    <property type="entry name" value="GDXG_lipolytic_enzyme"/>
</dbReference>
<comment type="similarity">
    <text evidence="1">Belongs to the 'GDXG' lipolytic enzyme family.</text>
</comment>
<name>A0A7J7EFW2_DICBM</name>
<dbReference type="SUPFAM" id="SSF53474">
    <property type="entry name" value="alpha/beta-Hydrolases"/>
    <property type="match status" value="1"/>
</dbReference>
<dbReference type="PROSITE" id="PS01174">
    <property type="entry name" value="LIPASE_GDXG_SER"/>
    <property type="match status" value="1"/>
</dbReference>
<evidence type="ECO:0000256" key="4">
    <source>
        <dbReference type="SAM" id="MobiDB-lite"/>
    </source>
</evidence>
<dbReference type="EMBL" id="JACDTQ010003212">
    <property type="protein sequence ID" value="KAF5914608.1"/>
    <property type="molecule type" value="Genomic_DNA"/>
</dbReference>
<accession>A0A7J7EFW2</accession>
<evidence type="ECO:0000256" key="2">
    <source>
        <dbReference type="ARBA" id="ARBA00022801"/>
    </source>
</evidence>
<evidence type="ECO:0000256" key="1">
    <source>
        <dbReference type="ARBA" id="ARBA00010515"/>
    </source>
</evidence>
<feature type="domain" description="Alpha/beta hydrolase fold-3" evidence="5">
    <location>
        <begin position="309"/>
        <end position="373"/>
    </location>
</feature>
<protein>
    <recommendedName>
        <fullName evidence="5">Alpha/beta hydrolase fold-3 domain-containing protein</fullName>
    </recommendedName>
</protein>
<keyword evidence="7" id="KW-1185">Reference proteome</keyword>
<evidence type="ECO:0000313" key="6">
    <source>
        <dbReference type="EMBL" id="KAF5914608.1"/>
    </source>
</evidence>
<dbReference type="Gene3D" id="3.40.50.1820">
    <property type="entry name" value="alpha/beta hydrolase"/>
    <property type="match status" value="1"/>
</dbReference>
<dbReference type="PANTHER" id="PTHR48081">
    <property type="entry name" value="AB HYDROLASE SUPERFAMILY PROTEIN C4A8.06C"/>
    <property type="match status" value="1"/>
</dbReference>
<organism evidence="6 7">
    <name type="scientific">Diceros bicornis minor</name>
    <name type="common">South-central black rhinoceros</name>
    <dbReference type="NCBI Taxonomy" id="77932"/>
    <lineage>
        <taxon>Eukaryota</taxon>
        <taxon>Metazoa</taxon>
        <taxon>Chordata</taxon>
        <taxon>Craniata</taxon>
        <taxon>Vertebrata</taxon>
        <taxon>Euteleostomi</taxon>
        <taxon>Mammalia</taxon>
        <taxon>Eutheria</taxon>
        <taxon>Laurasiatheria</taxon>
        <taxon>Perissodactyla</taxon>
        <taxon>Rhinocerotidae</taxon>
        <taxon>Diceros</taxon>
    </lineage>
</organism>
<dbReference type="GO" id="GO:0016787">
    <property type="term" value="F:hydrolase activity"/>
    <property type="evidence" value="ECO:0007669"/>
    <property type="project" value="UniProtKB-KW"/>
</dbReference>
<feature type="active site" evidence="3">
    <location>
        <position position="182"/>
    </location>
</feature>
<dbReference type="Proteomes" id="UP000551758">
    <property type="component" value="Unassembled WGS sequence"/>
</dbReference>
<dbReference type="PANTHER" id="PTHR48081:SF28">
    <property type="entry name" value="ALPHA_BETA HYDROLASE FOLD-3 DOMAIN-CONTAINING PROTEIN"/>
    <property type="match status" value="1"/>
</dbReference>
<comment type="caution">
    <text evidence="6">The sequence shown here is derived from an EMBL/GenBank/DDBJ whole genome shotgun (WGS) entry which is preliminary data.</text>
</comment>
<dbReference type="AlphaFoldDB" id="A0A7J7EFW2"/>
<dbReference type="InterPro" id="IPR029058">
    <property type="entry name" value="AB_hydrolase_fold"/>
</dbReference>
<feature type="compositionally biased region" description="Pro residues" evidence="4">
    <location>
        <begin position="1"/>
        <end position="14"/>
    </location>
</feature>
<feature type="region of interest" description="Disordered" evidence="4">
    <location>
        <begin position="1"/>
        <end position="26"/>
    </location>
</feature>
<evidence type="ECO:0000313" key="7">
    <source>
        <dbReference type="Proteomes" id="UP000551758"/>
    </source>
</evidence>
<evidence type="ECO:0000256" key="3">
    <source>
        <dbReference type="PROSITE-ProRule" id="PRU10038"/>
    </source>
</evidence>
<dbReference type="InterPro" id="IPR033140">
    <property type="entry name" value="Lipase_GDXG_put_SER_AS"/>
</dbReference>